<dbReference type="GO" id="GO:0005524">
    <property type="term" value="F:ATP binding"/>
    <property type="evidence" value="ECO:0007669"/>
    <property type="project" value="UniProtKB-KW"/>
</dbReference>
<evidence type="ECO:0000256" key="1">
    <source>
        <dbReference type="ARBA" id="ARBA00006360"/>
    </source>
</evidence>
<dbReference type="Proteomes" id="UP000316621">
    <property type="component" value="Chromosome 3"/>
</dbReference>
<dbReference type="GO" id="GO:0006281">
    <property type="term" value="P:DNA repair"/>
    <property type="evidence" value="ECO:0007669"/>
    <property type="project" value="TreeGrafter"/>
</dbReference>
<evidence type="ECO:0000259" key="11">
    <source>
        <dbReference type="Pfam" id="PF23007"/>
    </source>
</evidence>
<dbReference type="Pfam" id="PF22608">
    <property type="entry name" value="DNAX_ATPase_lid"/>
    <property type="match status" value="1"/>
</dbReference>
<dbReference type="InterPro" id="IPR008921">
    <property type="entry name" value="DNA_pol3_clamp-load_cplx_C"/>
</dbReference>
<dbReference type="STRING" id="3469.A0A4Y7J3L6"/>
<dbReference type="GO" id="GO:0003689">
    <property type="term" value="F:DNA clamp loader activity"/>
    <property type="evidence" value="ECO:0007669"/>
    <property type="project" value="TreeGrafter"/>
</dbReference>
<accession>A0A4Y7J3L6</accession>
<evidence type="ECO:0000256" key="5">
    <source>
        <dbReference type="ARBA" id="ARBA00022840"/>
    </source>
</evidence>
<evidence type="ECO:0000256" key="7">
    <source>
        <dbReference type="SAM" id="Coils"/>
    </source>
</evidence>
<dbReference type="GO" id="GO:0006261">
    <property type="term" value="P:DNA-templated DNA replication"/>
    <property type="evidence" value="ECO:0007669"/>
    <property type="project" value="TreeGrafter"/>
</dbReference>
<keyword evidence="3" id="KW-0547">Nucleotide-binding</keyword>
<evidence type="ECO:0000313" key="13">
    <source>
        <dbReference type="Proteomes" id="UP000316621"/>
    </source>
</evidence>
<keyword evidence="2" id="KW-0479">Metal-binding</keyword>
<evidence type="ECO:0000256" key="3">
    <source>
        <dbReference type="ARBA" id="ARBA00022741"/>
    </source>
</evidence>
<evidence type="ECO:0000259" key="10">
    <source>
        <dbReference type="Pfam" id="PF22608"/>
    </source>
</evidence>
<organism evidence="12 13">
    <name type="scientific">Papaver somniferum</name>
    <name type="common">Opium poppy</name>
    <dbReference type="NCBI Taxonomy" id="3469"/>
    <lineage>
        <taxon>Eukaryota</taxon>
        <taxon>Viridiplantae</taxon>
        <taxon>Streptophyta</taxon>
        <taxon>Embryophyta</taxon>
        <taxon>Tracheophyta</taxon>
        <taxon>Spermatophyta</taxon>
        <taxon>Magnoliopsida</taxon>
        <taxon>Ranunculales</taxon>
        <taxon>Papaveraceae</taxon>
        <taxon>Papaveroideae</taxon>
        <taxon>Papaver</taxon>
    </lineage>
</organism>
<proteinExistence type="inferred from homology"/>
<dbReference type="Gene3D" id="3.40.50.300">
    <property type="entry name" value="P-loop containing nucleotide triphosphate hydrolases"/>
    <property type="match status" value="1"/>
</dbReference>
<feature type="domain" description="DNA polymerase III subunit gamma/tau helical lid" evidence="10">
    <location>
        <begin position="633"/>
        <end position="679"/>
    </location>
</feature>
<dbReference type="PANTHER" id="PTHR11669:SF46">
    <property type="entry name" value="PROTEIN STICHEL-LIKE 3"/>
    <property type="match status" value="1"/>
</dbReference>
<dbReference type="SUPFAM" id="SSF48019">
    <property type="entry name" value="post-AAA+ oligomerization domain-like"/>
    <property type="match status" value="1"/>
</dbReference>
<dbReference type="InterPro" id="IPR054506">
    <property type="entry name" value="DnaA_N-like_STI"/>
</dbReference>
<keyword evidence="13" id="KW-1185">Reference proteome</keyword>
<feature type="compositionally biased region" description="Polar residues" evidence="8">
    <location>
        <begin position="1003"/>
        <end position="1016"/>
    </location>
</feature>
<keyword evidence="6 7" id="KW-0175">Coiled coil</keyword>
<dbReference type="InterPro" id="IPR027417">
    <property type="entry name" value="P-loop_NTPase"/>
</dbReference>
<evidence type="ECO:0000259" key="9">
    <source>
        <dbReference type="Pfam" id="PF12169"/>
    </source>
</evidence>
<evidence type="ECO:0000256" key="2">
    <source>
        <dbReference type="ARBA" id="ARBA00022723"/>
    </source>
</evidence>
<dbReference type="Gramene" id="RZC54348">
    <property type="protein sequence ID" value="RZC54348"/>
    <property type="gene ID" value="C5167_013204"/>
</dbReference>
<dbReference type="AlphaFoldDB" id="A0A4Y7J3L6"/>
<feature type="compositionally biased region" description="Low complexity" evidence="8">
    <location>
        <begin position="66"/>
        <end position="77"/>
    </location>
</feature>
<dbReference type="Pfam" id="PF12169">
    <property type="entry name" value="DNA_pol3_gamma3"/>
    <property type="match status" value="1"/>
</dbReference>
<feature type="coiled-coil region" evidence="7">
    <location>
        <begin position="759"/>
        <end position="789"/>
    </location>
</feature>
<dbReference type="InterPro" id="IPR045085">
    <property type="entry name" value="HLD_clamp_pol_III_gamma_tau"/>
</dbReference>
<evidence type="ECO:0000256" key="6">
    <source>
        <dbReference type="ARBA" id="ARBA00023054"/>
    </source>
</evidence>
<feature type="compositionally biased region" description="Basic and acidic residues" evidence="8">
    <location>
        <begin position="82"/>
        <end position="111"/>
    </location>
</feature>
<gene>
    <name evidence="12" type="ORF">C5167_013204</name>
</gene>
<dbReference type="GO" id="GO:0046872">
    <property type="term" value="F:metal ion binding"/>
    <property type="evidence" value="ECO:0007669"/>
    <property type="project" value="UniProtKB-KW"/>
</dbReference>
<evidence type="ECO:0000256" key="4">
    <source>
        <dbReference type="ARBA" id="ARBA00022833"/>
    </source>
</evidence>
<evidence type="ECO:0000313" key="12">
    <source>
        <dbReference type="EMBL" id="RZC54348.1"/>
    </source>
</evidence>
<dbReference type="GO" id="GO:0003677">
    <property type="term" value="F:DNA binding"/>
    <property type="evidence" value="ECO:0007669"/>
    <property type="project" value="InterPro"/>
</dbReference>
<dbReference type="SUPFAM" id="SSF52540">
    <property type="entry name" value="P-loop containing nucleoside triphosphate hydrolases"/>
    <property type="match status" value="1"/>
</dbReference>
<sequence>MTRAIIHGRFVKDENEGISDHLRNHVHLTNCIHLKNHMHRQSPILAERSLMRDLIVLQRSRSLRDPSTSPPSWHSPSIVESMSRKLEKESADGRRRSVGHERRKEEAKRLSGDSPTIGTSKVGAEDVTKGGVSDGRFSFSGSLNGVQDGGGEIRGEGSSHRRRKSEQSAGIEESPVDGQNSVLVTGKVDGKEKRMVRRGKQNQNVYLKTLSEQLNEMSVDSDVGQTSHIRHDGRCRRHEKINEEPEASNRSYRNELSRVKKRRFRGVRRPRTSAGSRDFGLHNELSVASNPLAHGSNHRRHYVDDGEEERRQTSMDVSGGPRNGCGIPWNWSRIHHRGKTFLDLAGRSLSCGLSESRLRREGSLPEGRDDLDMAVGSESSSPSANFHAEAAPLLVERSGSQGSSDNPAWVHDYSGELGIFADHGLKRDADSDFVSEARSGHKTLRGSHGRHQSLTQKFMPRTFRDLVGQNLVAQALSNAVLKRKIGFLYVFYGPHGTGKTSCARIFARALICQASEHPKPCGVCNSCIAHDLGKSRNVREVGPVGNFDFESIMDLLDSMNMSQLQSQYRVFIFDDCDTLPSDSWNAISKVIDKAPGRVVFILISANLDHLPHIIISRCQKFFFPKLKDADIIYTLQWIASKEGLEIDKDALKLIASRSDGSLRDAEMTLEQLSLLGQRISVPLVQELVGLISDEKLVDLLDLALSADTVNTVKNLREIMEAGVDPLALMSQLATVITDILAGSYIFTKERLRRKFFRRLTLSKEDMEKLRQALKTLSEAEKQLRMSNDKLTWLTAALLQLAPDKLYMLPGSSADTSITHSPLSRSNLNGRDMTGRCAAEHAQTSNSGLGLSTSTRLRDFQAGSGSDFNHDTAKVNGSVTDGKKHAGMTPQRKSDASRGSAGYTSGKDRKEIEDIWLTVLQKIDIDALRQFMHQEGRLVSVSYGAAPTVLLMFSSHLNKSKAERFSGSILQAFESVLQSPITLEMRCEQRKDVRGKLPAFEDGSSGTVTRQESLPNNSMISISKAGYERDKALKGGGSRHVHLSPLNPVEISKNEIVEIEGSSRGPEGTERSGNTEKIKGKGLKSGSSGETPPANQKSTLYSVPEGRKIREHPQSQSIVKSKVSLAHVIQADGSQRNGWTRRKAISIAEKLEQENLRLEPKSRSLLCWKASRLTRRKLSRFRIRTRRPRSLLKLVPCGRYLSDKSPR</sequence>
<keyword evidence="4" id="KW-0862">Zinc</keyword>
<feature type="compositionally biased region" description="Basic and acidic residues" evidence="8">
    <location>
        <begin position="302"/>
        <end position="313"/>
    </location>
</feature>
<dbReference type="CDD" id="cd18137">
    <property type="entry name" value="HLD_clamp_pol_III_gamma_tau"/>
    <property type="match status" value="1"/>
</dbReference>
<dbReference type="Gene3D" id="1.20.272.10">
    <property type="match status" value="1"/>
</dbReference>
<feature type="compositionally biased region" description="Basic and acidic residues" evidence="8">
    <location>
        <begin position="1066"/>
        <end position="1078"/>
    </location>
</feature>
<feature type="region of interest" description="Disordered" evidence="8">
    <location>
        <begin position="289"/>
        <end position="322"/>
    </location>
</feature>
<keyword evidence="5" id="KW-0067">ATP-binding</keyword>
<feature type="domain" description="STICHEL DnaA-N-like alpha-beta" evidence="11">
    <location>
        <begin position="904"/>
        <end position="986"/>
    </location>
</feature>
<dbReference type="OMA" id="FGEQNMT"/>
<dbReference type="Pfam" id="PF13177">
    <property type="entry name" value="DNA_pol3_delta2"/>
    <property type="match status" value="1"/>
</dbReference>
<dbReference type="GO" id="GO:0003887">
    <property type="term" value="F:DNA-directed DNA polymerase activity"/>
    <property type="evidence" value="ECO:0007669"/>
    <property type="project" value="InterPro"/>
</dbReference>
<feature type="region of interest" description="Disordered" evidence="8">
    <location>
        <begin position="62"/>
        <end position="179"/>
    </location>
</feature>
<feature type="region of interest" description="Disordered" evidence="8">
    <location>
        <begin position="860"/>
        <end position="905"/>
    </location>
</feature>
<dbReference type="GO" id="GO:0009360">
    <property type="term" value="C:DNA polymerase III complex"/>
    <property type="evidence" value="ECO:0007669"/>
    <property type="project" value="InterPro"/>
</dbReference>
<dbReference type="InterPro" id="IPR022754">
    <property type="entry name" value="DNA_pol_III_gamma-3"/>
</dbReference>
<dbReference type="InterPro" id="IPR012763">
    <property type="entry name" value="DNA_pol_III_sug/sutau_N"/>
</dbReference>
<reference evidence="12 13" key="1">
    <citation type="journal article" date="2018" name="Science">
        <title>The opium poppy genome and morphinan production.</title>
        <authorList>
            <person name="Guo L."/>
            <person name="Winzer T."/>
            <person name="Yang X."/>
            <person name="Li Y."/>
            <person name="Ning Z."/>
            <person name="He Z."/>
            <person name="Teodor R."/>
            <person name="Lu Y."/>
            <person name="Bowser T.A."/>
            <person name="Graham I.A."/>
            <person name="Ye K."/>
        </authorList>
    </citation>
    <scope>NUCLEOTIDE SEQUENCE [LARGE SCALE GENOMIC DNA]</scope>
    <source>
        <strain evidence="13">cv. HN1</strain>
        <tissue evidence="12">Leaves</tissue>
    </source>
</reference>
<dbReference type="Pfam" id="PF23007">
    <property type="entry name" value="DnaA_N-like_STI"/>
    <property type="match status" value="1"/>
</dbReference>
<dbReference type="Gene3D" id="1.10.8.60">
    <property type="match status" value="1"/>
</dbReference>
<dbReference type="InterPro" id="IPR050238">
    <property type="entry name" value="DNA_Rep/Repair_Clamp_Loader"/>
</dbReference>
<dbReference type="NCBIfam" id="TIGR02397">
    <property type="entry name" value="dnaX_nterm"/>
    <property type="match status" value="1"/>
</dbReference>
<dbReference type="PANTHER" id="PTHR11669">
    <property type="entry name" value="REPLICATION FACTOR C / DNA POLYMERASE III GAMMA-TAU SUBUNIT"/>
    <property type="match status" value="1"/>
</dbReference>
<feature type="region of interest" description="Disordered" evidence="8">
    <location>
        <begin position="1058"/>
        <end position="1099"/>
    </location>
</feature>
<comment type="similarity">
    <text evidence="1">Belongs to the DnaX/STICHEL family.</text>
</comment>
<protein>
    <submittedName>
        <fullName evidence="12">Uncharacterized protein</fullName>
    </submittedName>
</protein>
<feature type="domain" description="DNA polymerase III gamma subunit" evidence="9">
    <location>
        <begin position="682"/>
        <end position="801"/>
    </location>
</feature>
<evidence type="ECO:0000256" key="8">
    <source>
        <dbReference type="SAM" id="MobiDB-lite"/>
    </source>
</evidence>
<feature type="region of interest" description="Disordered" evidence="8">
    <location>
        <begin position="996"/>
        <end position="1016"/>
    </location>
</feature>
<dbReference type="GO" id="GO:0005663">
    <property type="term" value="C:DNA replication factor C complex"/>
    <property type="evidence" value="ECO:0007669"/>
    <property type="project" value="TreeGrafter"/>
</dbReference>
<name>A0A4Y7J3L6_PAPSO</name>
<dbReference type="EMBL" id="CM010717">
    <property type="protein sequence ID" value="RZC54348.1"/>
    <property type="molecule type" value="Genomic_DNA"/>
</dbReference>
<dbReference type="OrthoDB" id="1906110at2759"/>
<dbReference type="FunFam" id="1.10.8.60:FF:000013">
    <property type="entry name" value="DNA polymerase III subunit gamma/tau"/>
    <property type="match status" value="1"/>
</dbReference>